<proteinExistence type="predicted"/>
<comment type="caution">
    <text evidence="2">The sequence shown here is derived from an EMBL/GenBank/DDBJ whole genome shotgun (WGS) entry which is preliminary data.</text>
</comment>
<sequence>SDRGAPVERVKSRKNREKEYKNRKEKNNCPGFFSFGFKNFKIKNIIKAEIIKYSATGCRIGPSGQIIPQGKEVSAP</sequence>
<dbReference type="EMBL" id="BARU01037818">
    <property type="protein sequence ID" value="GAH77974.1"/>
    <property type="molecule type" value="Genomic_DNA"/>
</dbReference>
<dbReference type="AlphaFoldDB" id="X1JI69"/>
<evidence type="ECO:0000313" key="2">
    <source>
        <dbReference type="EMBL" id="GAH77974.1"/>
    </source>
</evidence>
<feature type="region of interest" description="Disordered" evidence="1">
    <location>
        <begin position="1"/>
        <end position="24"/>
    </location>
</feature>
<gene>
    <name evidence="2" type="ORF">S03H2_58862</name>
</gene>
<protein>
    <submittedName>
        <fullName evidence="2">Uncharacterized protein</fullName>
    </submittedName>
</protein>
<name>X1JI69_9ZZZZ</name>
<feature type="non-terminal residue" evidence="2">
    <location>
        <position position="1"/>
    </location>
</feature>
<organism evidence="2">
    <name type="scientific">marine sediment metagenome</name>
    <dbReference type="NCBI Taxonomy" id="412755"/>
    <lineage>
        <taxon>unclassified sequences</taxon>
        <taxon>metagenomes</taxon>
        <taxon>ecological metagenomes</taxon>
    </lineage>
</organism>
<reference evidence="2" key="1">
    <citation type="journal article" date="2014" name="Front. Microbiol.">
        <title>High frequency of phylogenetically diverse reductive dehalogenase-homologous genes in deep subseafloor sedimentary metagenomes.</title>
        <authorList>
            <person name="Kawai M."/>
            <person name="Futagami T."/>
            <person name="Toyoda A."/>
            <person name="Takaki Y."/>
            <person name="Nishi S."/>
            <person name="Hori S."/>
            <person name="Arai W."/>
            <person name="Tsubouchi T."/>
            <person name="Morono Y."/>
            <person name="Uchiyama I."/>
            <person name="Ito T."/>
            <person name="Fujiyama A."/>
            <person name="Inagaki F."/>
            <person name="Takami H."/>
        </authorList>
    </citation>
    <scope>NUCLEOTIDE SEQUENCE</scope>
    <source>
        <strain evidence="2">Expedition CK06-06</strain>
    </source>
</reference>
<evidence type="ECO:0000256" key="1">
    <source>
        <dbReference type="SAM" id="MobiDB-lite"/>
    </source>
</evidence>
<accession>X1JI69</accession>